<comment type="subcellular location">
    <subcellularLocation>
        <location evidence="1 8">Cell membrane</location>
        <topology evidence="1 8">Multi-pass membrane protein</topology>
    </subcellularLocation>
</comment>
<sequence length="287" mass="31835">MNKKGKINLPLITTVGPVSTWMILLVAIPFLYVFIMAFMYKDPSGGVKLGFTLENFKQVFDPLYLKIFGESIFISLFTTIVCIVIAYPFTYFIAQKTTIKKTVFMAMVIVPFLVSSLIRLFGWINILRKDGILNSLLIKLGLTQQPLELVYNTTGVMIGLVYMLLPFMILPLYSSIEKLDKSLLEACSDLGAKPAKAFLKVTLPLTMPGIFAGSILVFIPALGYFFVTDILGGSKTQVIGNIIRNQFITARNWPLGSAISIFLIVITLILVWLYQKSGGSMDDLGGI</sequence>
<feature type="domain" description="ABC transmembrane type-1" evidence="9">
    <location>
        <begin position="68"/>
        <end position="274"/>
    </location>
</feature>
<accession>M1MK29</accession>
<dbReference type="PANTHER" id="PTHR42929">
    <property type="entry name" value="INNER MEMBRANE ABC TRANSPORTER PERMEASE PROTEIN YDCU-RELATED-RELATED"/>
    <property type="match status" value="1"/>
</dbReference>
<dbReference type="HOGENOM" id="CLU_016047_18_3_9"/>
<feature type="transmembrane region" description="Helical" evidence="8">
    <location>
        <begin position="72"/>
        <end position="94"/>
    </location>
</feature>
<evidence type="ECO:0000256" key="3">
    <source>
        <dbReference type="ARBA" id="ARBA00022448"/>
    </source>
</evidence>
<dbReference type="InterPro" id="IPR035906">
    <property type="entry name" value="MetI-like_sf"/>
</dbReference>
<evidence type="ECO:0000256" key="4">
    <source>
        <dbReference type="ARBA" id="ARBA00022475"/>
    </source>
</evidence>
<keyword evidence="3 8" id="KW-0813">Transport</keyword>
<dbReference type="KEGG" id="csr:Cspa_c28970"/>
<organism evidence="10 11">
    <name type="scientific">Clostridium saccharoperbutylacetonicum N1-4(HMT)</name>
    <dbReference type="NCBI Taxonomy" id="931276"/>
    <lineage>
        <taxon>Bacteria</taxon>
        <taxon>Bacillati</taxon>
        <taxon>Bacillota</taxon>
        <taxon>Clostridia</taxon>
        <taxon>Eubacteriales</taxon>
        <taxon>Clostridiaceae</taxon>
        <taxon>Clostridium</taxon>
    </lineage>
</organism>
<feature type="transmembrane region" description="Helical" evidence="8">
    <location>
        <begin position="103"/>
        <end position="126"/>
    </location>
</feature>
<evidence type="ECO:0000256" key="8">
    <source>
        <dbReference type="RuleBase" id="RU363032"/>
    </source>
</evidence>
<keyword evidence="6 8" id="KW-1133">Transmembrane helix</keyword>
<feature type="transmembrane region" description="Helical" evidence="8">
    <location>
        <begin position="205"/>
        <end position="227"/>
    </location>
</feature>
<gene>
    <name evidence="10" type="primary">potB</name>
    <name evidence="10" type="ORF">Cspa_c28970</name>
</gene>
<protein>
    <submittedName>
        <fullName evidence="10">Spermidine/putrescine transport system permease protein PotB</fullName>
    </submittedName>
</protein>
<dbReference type="PATRIC" id="fig|931276.5.peg.2913"/>
<evidence type="ECO:0000256" key="2">
    <source>
        <dbReference type="ARBA" id="ARBA00007069"/>
    </source>
</evidence>
<proteinExistence type="inferred from homology"/>
<feature type="transmembrane region" description="Helical" evidence="8">
    <location>
        <begin position="149"/>
        <end position="173"/>
    </location>
</feature>
<dbReference type="Pfam" id="PF00528">
    <property type="entry name" value="BPD_transp_1"/>
    <property type="match status" value="1"/>
</dbReference>
<keyword evidence="5 8" id="KW-0812">Transmembrane</keyword>
<keyword evidence="4" id="KW-1003">Cell membrane</keyword>
<comment type="similarity">
    <text evidence="2">Belongs to the binding-protein-dependent transport system permease family. CysTW subfamily.</text>
</comment>
<dbReference type="SUPFAM" id="SSF161098">
    <property type="entry name" value="MetI-like"/>
    <property type="match status" value="1"/>
</dbReference>
<keyword evidence="11" id="KW-1185">Reference proteome</keyword>
<dbReference type="STRING" id="36745.CLSAP_26510"/>
<dbReference type="AlphaFoldDB" id="M1MK29"/>
<dbReference type="Proteomes" id="UP000011728">
    <property type="component" value="Chromosome"/>
</dbReference>
<evidence type="ECO:0000256" key="6">
    <source>
        <dbReference type="ARBA" id="ARBA00022989"/>
    </source>
</evidence>
<feature type="transmembrane region" description="Helical" evidence="8">
    <location>
        <begin position="21"/>
        <end position="40"/>
    </location>
</feature>
<dbReference type="GO" id="GO:0005886">
    <property type="term" value="C:plasma membrane"/>
    <property type="evidence" value="ECO:0007669"/>
    <property type="project" value="UniProtKB-SubCell"/>
</dbReference>
<dbReference type="CDD" id="cd06261">
    <property type="entry name" value="TM_PBP2"/>
    <property type="match status" value="1"/>
</dbReference>
<evidence type="ECO:0000256" key="5">
    <source>
        <dbReference type="ARBA" id="ARBA00022692"/>
    </source>
</evidence>
<evidence type="ECO:0000259" key="9">
    <source>
        <dbReference type="PROSITE" id="PS50928"/>
    </source>
</evidence>
<name>M1MK29_9CLOT</name>
<feature type="transmembrane region" description="Helical" evidence="8">
    <location>
        <begin position="253"/>
        <end position="274"/>
    </location>
</feature>
<dbReference type="RefSeq" id="WP_015392977.1">
    <property type="nucleotide sequence ID" value="NC_020291.1"/>
</dbReference>
<dbReference type="Gene3D" id="1.10.3720.10">
    <property type="entry name" value="MetI-like"/>
    <property type="match status" value="1"/>
</dbReference>
<dbReference type="eggNOG" id="COG1176">
    <property type="taxonomic scope" value="Bacteria"/>
</dbReference>
<evidence type="ECO:0000313" key="10">
    <source>
        <dbReference type="EMBL" id="AGF56658.1"/>
    </source>
</evidence>
<dbReference type="OrthoDB" id="9807047at2"/>
<dbReference type="EMBL" id="CP004121">
    <property type="protein sequence ID" value="AGF56658.1"/>
    <property type="molecule type" value="Genomic_DNA"/>
</dbReference>
<dbReference type="GO" id="GO:0055085">
    <property type="term" value="P:transmembrane transport"/>
    <property type="evidence" value="ECO:0007669"/>
    <property type="project" value="InterPro"/>
</dbReference>
<dbReference type="PROSITE" id="PS50928">
    <property type="entry name" value="ABC_TM1"/>
    <property type="match status" value="1"/>
</dbReference>
<evidence type="ECO:0000313" key="11">
    <source>
        <dbReference type="Proteomes" id="UP000011728"/>
    </source>
</evidence>
<evidence type="ECO:0000256" key="7">
    <source>
        <dbReference type="ARBA" id="ARBA00023136"/>
    </source>
</evidence>
<dbReference type="InterPro" id="IPR000515">
    <property type="entry name" value="MetI-like"/>
</dbReference>
<reference evidence="10 11" key="1">
    <citation type="submission" date="2013-02" db="EMBL/GenBank/DDBJ databases">
        <title>Genome sequence of Clostridium saccharoperbutylacetonicum N1-4(HMT).</title>
        <authorList>
            <person name="Poehlein A."/>
            <person name="Daniel R."/>
        </authorList>
    </citation>
    <scope>NUCLEOTIDE SEQUENCE [LARGE SCALE GENOMIC DNA]</scope>
    <source>
        <strain evidence="11">N1-4(HMT)</strain>
    </source>
</reference>
<dbReference type="PANTHER" id="PTHR42929:SF1">
    <property type="entry name" value="INNER MEMBRANE ABC TRANSPORTER PERMEASE PROTEIN YDCU-RELATED"/>
    <property type="match status" value="1"/>
</dbReference>
<keyword evidence="7 8" id="KW-0472">Membrane</keyword>
<evidence type="ECO:0000256" key="1">
    <source>
        <dbReference type="ARBA" id="ARBA00004651"/>
    </source>
</evidence>